<sequence>MNKSSSQPHETPPSRPSVHPHEAFIKTQLPSWIKNASPAMLTELRQHLISSNQSRHDIKEILDELKSPEAFARPLVRDAIRKNFFGLLNDENALLVREWKNSHLLGLVKTHDKTTEQTLLEAALQNFEASETVAGGMEEGTGLYNLAETGRILTAVPPSRFAAACRQLDAGSQYLKHINEVLEPTPQTGATRTAAQVLDAFRRHERNCFGADLLLAHIRGELEPDIYLQLRSLQRDSTHPELSCSHLTIKQVVLPNVLVIQQKRANKQIILYTPQDPILPFRSYWSMRDLHHSLAERLSTPGYLAFFNRLIPLQHRGTILKVLPAQVYWLPADLRTQSVRASLNEPVALAPIQGNMFHAMAAQRITQIRNDARVVAIPTADVDILSRQNRLQYYADLGKSALFFAASFVPVIGEVLLVVSAAQLTETVYDGFAAWSRGDSDQALNDLLDIVDNAALAVATSGAIRGAGFTANLVKVQVRNKGWRLWQPSLAAYRHPMALPKGLPANAQGIYQHGERHYLKLDDGVHAIQRDPQNQHWQLLHPTDPKAYSPPLLSNNVGGWRLLQETPNDWDDLKLLKRLGPEAANIKPAAVESILLLGGIDNMSLRQIHQDLVRPPPLLRETVKRFNLEQEINDFSTEHAQGASITLHSPFLQLYSVCSLPKWPGHSKLSIVDEHQSVLFTRGTGPGEIRVSETRFRKGELLHALEEQMPQLEFNTLLPTPYVDGYTKVENLAMTLPNQVRENRQLLFTWLSELGEKAEDPIQQDIHRVMPELSRSHLEEMAAVLSPEQRVRIAREKSLTSAQRWEASRYIEHMRINRARENIHLNSVSNDEGLSPILDTLDQLPGWPASRRIEIRGQNINGSLLGSNGSEFAETHYLLTRQGGLYTPHDATGKLLHGPTDLFSALEHTLSNAERSAVLSQSNATTFKEAIRQTDLRLMATRPLAVRAKTSGVLAPAMDAQPLDPLFALPDPPSGLTLRSDGLYQSKPFPDGFYRHYIRDKGQYFQVKTDSLGIQLIDARSPFRAYRPYIRKDGAGGWSLDETNGKLLGGMPSPLPTFTDGESNDEFESAESSTGYETADDNLQPAPYTAEELLHMRAEKSYQYSQNYRRIYLRANNGRYPIRDTDGLPMRIRRIQNLGISPISHRTFSKDLVLPYIKWEGYEQVASLYEEKLEVVPFTAAHQKFPEENVLIGQLAVVNKRPLGKGEIIGVYGGELLPVGVAGRRQDPYLIDITPIELPSSTNAASPPPVRSDVVLSGDNILSRMNTIVEYEEGAPARQAAAGYNVEAAYFNVDVQKGSQPQECMKLTAFFTTEDIPANTELRWNYQYDDEAVKVLFGLPLKSSA</sequence>
<accession>A0A7V8RJ95</accession>
<reference evidence="3 4" key="1">
    <citation type="submission" date="2019-06" db="EMBL/GenBank/DDBJ databases">
        <title>Analysis of the biodiversity of Brassica napus bacterial endophytes for the selection of potential efficient biofertilizers for rapeseed crops.</title>
        <authorList>
            <person name="Jimenez-Gomez A."/>
            <person name="Saati-Santamaria Z."/>
            <person name="Menendez E."/>
            <person name="Rivas R."/>
            <person name="Mateos P.F."/>
            <person name="Velazquez E."/>
            <person name="Garcia-Fraile P."/>
        </authorList>
    </citation>
    <scope>NUCLEOTIDE SEQUENCE [LARGE SCALE GENOMIC DNA]</scope>
    <source>
        <strain evidence="3 4">CDVBN10</strain>
    </source>
</reference>
<dbReference type="SUPFAM" id="SSF82199">
    <property type="entry name" value="SET domain"/>
    <property type="match status" value="1"/>
</dbReference>
<protein>
    <recommendedName>
        <fullName evidence="2">SET domain-containing protein</fullName>
    </recommendedName>
</protein>
<evidence type="ECO:0000313" key="4">
    <source>
        <dbReference type="Proteomes" id="UP000572407"/>
    </source>
</evidence>
<dbReference type="PROSITE" id="PS50280">
    <property type="entry name" value="SET"/>
    <property type="match status" value="1"/>
</dbReference>
<evidence type="ECO:0000259" key="2">
    <source>
        <dbReference type="PROSITE" id="PS50280"/>
    </source>
</evidence>
<proteinExistence type="predicted"/>
<dbReference type="InterPro" id="IPR046341">
    <property type="entry name" value="SET_dom_sf"/>
</dbReference>
<feature type="region of interest" description="Disordered" evidence="1">
    <location>
        <begin position="1054"/>
        <end position="1083"/>
    </location>
</feature>
<dbReference type="InterPro" id="IPR046673">
    <property type="entry name" value="ToxA_N"/>
</dbReference>
<dbReference type="Gene3D" id="2.170.270.10">
    <property type="entry name" value="SET domain"/>
    <property type="match status" value="1"/>
</dbReference>
<evidence type="ECO:0000313" key="3">
    <source>
        <dbReference type="EMBL" id="MBA1377547.1"/>
    </source>
</evidence>
<feature type="region of interest" description="Disordered" evidence="1">
    <location>
        <begin position="1"/>
        <end position="21"/>
    </location>
</feature>
<dbReference type="InterPro" id="IPR001214">
    <property type="entry name" value="SET_dom"/>
</dbReference>
<dbReference type="EMBL" id="VDLV01000008">
    <property type="protein sequence ID" value="MBA1377547.1"/>
    <property type="molecule type" value="Genomic_DNA"/>
</dbReference>
<gene>
    <name evidence="3" type="ORF">FHK92_06900</name>
</gene>
<name>A0A7V8RJ95_9PSED</name>
<feature type="domain" description="SET" evidence="2">
    <location>
        <begin position="1171"/>
        <end position="1327"/>
    </location>
</feature>
<dbReference type="RefSeq" id="WP_181287384.1">
    <property type="nucleotide sequence ID" value="NZ_VDLV01000008.1"/>
</dbReference>
<organism evidence="3 4">
    <name type="scientific">Pseudomonas brassicacearum subsp. neoaurantiaca</name>
    <dbReference type="NCBI Taxonomy" id="494916"/>
    <lineage>
        <taxon>Bacteria</taxon>
        <taxon>Pseudomonadati</taxon>
        <taxon>Pseudomonadota</taxon>
        <taxon>Gammaproteobacteria</taxon>
        <taxon>Pseudomonadales</taxon>
        <taxon>Pseudomonadaceae</taxon>
        <taxon>Pseudomonas</taxon>
    </lineage>
</organism>
<dbReference type="Proteomes" id="UP000572407">
    <property type="component" value="Unassembled WGS sequence"/>
</dbReference>
<evidence type="ECO:0000256" key="1">
    <source>
        <dbReference type="SAM" id="MobiDB-lite"/>
    </source>
</evidence>
<comment type="caution">
    <text evidence="3">The sequence shown here is derived from an EMBL/GenBank/DDBJ whole genome shotgun (WGS) entry which is preliminary data.</text>
</comment>
<dbReference type="Pfam" id="PF20178">
    <property type="entry name" value="ToxA_N"/>
    <property type="match status" value="1"/>
</dbReference>